<protein>
    <submittedName>
        <fullName evidence="7">Thiamine phosphate synthase</fullName>
    </submittedName>
</protein>
<dbReference type="SUPFAM" id="SSF51391">
    <property type="entry name" value="Thiamin phosphate synthase"/>
    <property type="match status" value="1"/>
</dbReference>
<comment type="pathway">
    <text evidence="1">Cofactor biosynthesis; thiamine diphosphate biosynthesis.</text>
</comment>
<dbReference type="NCBIfam" id="NF002904">
    <property type="entry name" value="PRK03512.1"/>
    <property type="match status" value="1"/>
</dbReference>
<accession>A0A223N1A2</accession>
<dbReference type="Proteomes" id="UP000215148">
    <property type="component" value="Chromosome 1"/>
</dbReference>
<keyword evidence="8" id="KW-1185">Reference proteome</keyword>
<dbReference type="InterPro" id="IPR036206">
    <property type="entry name" value="ThiamineP_synth_sf"/>
</dbReference>
<dbReference type="GO" id="GO:0046872">
    <property type="term" value="F:metal ion binding"/>
    <property type="evidence" value="ECO:0007669"/>
    <property type="project" value="UniProtKB-KW"/>
</dbReference>
<evidence type="ECO:0000256" key="2">
    <source>
        <dbReference type="ARBA" id="ARBA00022679"/>
    </source>
</evidence>
<proteinExistence type="predicted"/>
<evidence type="ECO:0000256" key="1">
    <source>
        <dbReference type="ARBA" id="ARBA00004948"/>
    </source>
</evidence>
<evidence type="ECO:0000256" key="3">
    <source>
        <dbReference type="ARBA" id="ARBA00022723"/>
    </source>
</evidence>
<evidence type="ECO:0000313" key="7">
    <source>
        <dbReference type="EMBL" id="ASU23476.1"/>
    </source>
</evidence>
<keyword evidence="4" id="KW-0460">Magnesium</keyword>
<organism evidence="7 8">
    <name type="scientific">Vibrio qinghaiensis</name>
    <dbReference type="NCBI Taxonomy" id="2025808"/>
    <lineage>
        <taxon>Bacteria</taxon>
        <taxon>Pseudomonadati</taxon>
        <taxon>Pseudomonadota</taxon>
        <taxon>Gammaproteobacteria</taxon>
        <taxon>Vibrionales</taxon>
        <taxon>Vibrionaceae</taxon>
        <taxon>Vibrio</taxon>
    </lineage>
</organism>
<feature type="domain" description="Thiamine phosphate synthase/TenI" evidence="6">
    <location>
        <begin position="215"/>
        <end position="398"/>
    </location>
</feature>
<dbReference type="CDD" id="cd00564">
    <property type="entry name" value="TMP_TenI"/>
    <property type="match status" value="1"/>
</dbReference>
<evidence type="ECO:0000256" key="4">
    <source>
        <dbReference type="ARBA" id="ARBA00022842"/>
    </source>
</evidence>
<dbReference type="FunFam" id="3.20.20.70:FF:000064">
    <property type="entry name" value="Thiamine-phosphate synthase"/>
    <property type="match status" value="1"/>
</dbReference>
<dbReference type="Pfam" id="PF02581">
    <property type="entry name" value="TMP-TENI"/>
    <property type="match status" value="1"/>
</dbReference>
<dbReference type="GO" id="GO:0009228">
    <property type="term" value="P:thiamine biosynthetic process"/>
    <property type="evidence" value="ECO:0007669"/>
    <property type="project" value="UniProtKB-KW"/>
</dbReference>
<dbReference type="InterPro" id="IPR013785">
    <property type="entry name" value="Aldolase_TIM"/>
</dbReference>
<keyword evidence="2" id="KW-0808">Transferase</keyword>
<dbReference type="KEGG" id="vqi:CCZ37_13125"/>
<evidence type="ECO:0000259" key="6">
    <source>
        <dbReference type="Pfam" id="PF02581"/>
    </source>
</evidence>
<dbReference type="GO" id="GO:0005737">
    <property type="term" value="C:cytoplasm"/>
    <property type="evidence" value="ECO:0007669"/>
    <property type="project" value="TreeGrafter"/>
</dbReference>
<gene>
    <name evidence="7" type="ORF">CCZ37_13125</name>
</gene>
<name>A0A223N1A2_9VIBR</name>
<dbReference type="InterPro" id="IPR022998">
    <property type="entry name" value="ThiamineP_synth_TenI"/>
</dbReference>
<dbReference type="GO" id="GO:0004789">
    <property type="term" value="F:thiamine-phosphate diphosphorylase activity"/>
    <property type="evidence" value="ECO:0007669"/>
    <property type="project" value="TreeGrafter"/>
</dbReference>
<sequence length="431" mass="47716">MIQLLIPRDDIALTAQVQQVLLLAKHHGFDIDDIYLGASPTLYCQLVTPSCSSLIGSDCLASCEDALSALTDKPNLFLQYQVNFCAQMPFEHSQKRETCLVKIGLTAADSHDYVDEWYHGEELRSIRYSTNAHAADAKSEHFAWILSLLCLDFPLEDALVVTRAAMSVSRETWPTDSRYFPQLLHSAAGIFADDKQNHICFSKIDKNIGLYPVVDSAEWVERLLKFDVKTIQLRIKDSTHPDLESQIIAAIELGQAYQAQVFINDHWQLAIKHGAFGIHLGQEDLTNADLAQIAQAGICLGISTHGYYEILNIASLNPSYIALGHIFPTTTKIMPSKPQGLVRLKLYQQLIESLSCAANSDEVVSAKIPTVAIGGINLENALQVWQCDVSGLAVVRAVTEAKSPQLVIDSFNRIIQNRLPSSAEEVCDYAF</sequence>
<dbReference type="EMBL" id="CP022741">
    <property type="protein sequence ID" value="ASU23476.1"/>
    <property type="molecule type" value="Genomic_DNA"/>
</dbReference>
<dbReference type="PANTHER" id="PTHR20857">
    <property type="entry name" value="THIAMINE-PHOSPHATE PYROPHOSPHORYLASE"/>
    <property type="match status" value="1"/>
</dbReference>
<dbReference type="Gene3D" id="3.20.20.70">
    <property type="entry name" value="Aldolase class I"/>
    <property type="match status" value="1"/>
</dbReference>
<dbReference type="RefSeq" id="WP_094500761.1">
    <property type="nucleotide sequence ID" value="NZ_CAWNHI010000001.1"/>
</dbReference>
<reference evidence="7 8" key="1">
    <citation type="submission" date="2017-08" db="EMBL/GenBank/DDBJ databases">
        <title>The Vibrio qinghaiensis sp.-Q67 is a luminous bacteria isolated firstly from Qinghai lake, Qinghai province, China, which has been proved to be very sensitive to detect environmental and food pollutants. Therefore, complete genome analysis of V. qinghaiensis sp.-Q67 highlights the potential application of this strain on detection of hazards in the contaminated environments.</title>
        <authorList>
            <person name="Gong L."/>
        </authorList>
    </citation>
    <scope>NUCLEOTIDE SEQUENCE [LARGE SCALE GENOMIC DNA]</scope>
    <source>
        <strain evidence="7 8">Q67</strain>
    </source>
</reference>
<keyword evidence="3" id="KW-0479">Metal-binding</keyword>
<dbReference type="AlphaFoldDB" id="A0A223N1A2"/>
<dbReference type="PANTHER" id="PTHR20857:SF15">
    <property type="entry name" value="THIAMINE-PHOSPHATE SYNTHASE"/>
    <property type="match status" value="1"/>
</dbReference>
<evidence type="ECO:0000313" key="8">
    <source>
        <dbReference type="Proteomes" id="UP000215148"/>
    </source>
</evidence>
<evidence type="ECO:0000256" key="5">
    <source>
        <dbReference type="ARBA" id="ARBA00022977"/>
    </source>
</evidence>
<keyword evidence="5" id="KW-0784">Thiamine biosynthesis</keyword>